<sequence>MAATKKPKTATSDLFAQSEVAPPKGKAAGGKARASALTPEQRKEISAKANAAKKELASLPKATHGSADHPLRIGDLEISCYVLDDGRRVLSLGGMVRAMGMSIGGAGGGEGDRLVQFVNGKYISPFISPELLNRMSTSIRFQAPHGGTAATGYEADVLPEICDAVLEARKAGALRPHQMHIADQAEILVRGFARVGIIALVDEATGYQRDRAKDSLAKILEAFVAKALQPYMQTFPADFYEQMFRLRGLPYPPENPKFRPKYFGLLTNDIVYERLAPGLLDELKKQAKKDEKKAHLHRRLTAEVGHPKLKEHLASVVTAMKLSNDYPDFISKMNRIHPRFGKTIPLDLEDEDRGL</sequence>
<protein>
    <submittedName>
        <fullName evidence="3">P63C domain-containing protein</fullName>
    </submittedName>
</protein>
<dbReference type="RefSeq" id="WP_217944560.1">
    <property type="nucleotide sequence ID" value="NZ_JAHTGR010000013.1"/>
</dbReference>
<keyword evidence="6" id="KW-1185">Reference proteome</keyword>
<accession>A0AA41HH87</accession>
<reference evidence="4" key="2">
    <citation type="submission" date="2022-03" db="EMBL/GenBank/DDBJ databases">
        <title>Genome Encyclopedia of Bacteria and Archaea VI: Functional Genomics of Type Strains.</title>
        <authorList>
            <person name="Whitman W."/>
        </authorList>
    </citation>
    <scope>NUCLEOTIDE SEQUENCE</scope>
    <source>
        <strain evidence="4">HSC-15S17</strain>
    </source>
</reference>
<dbReference type="Proteomes" id="UP001155901">
    <property type="component" value="Unassembled WGS sequence"/>
</dbReference>
<dbReference type="EMBL" id="JAHTGR010000013">
    <property type="protein sequence ID" value="MBV6323738.1"/>
    <property type="molecule type" value="Genomic_DNA"/>
</dbReference>
<organism evidence="3 5">
    <name type="scientific">Duganella violaceipulchra</name>
    <dbReference type="NCBI Taxonomy" id="2849652"/>
    <lineage>
        <taxon>Bacteria</taxon>
        <taxon>Pseudomonadati</taxon>
        <taxon>Pseudomonadota</taxon>
        <taxon>Betaproteobacteria</taxon>
        <taxon>Burkholderiales</taxon>
        <taxon>Oxalobacteraceae</taxon>
        <taxon>Telluria group</taxon>
        <taxon>Duganella</taxon>
    </lineage>
</organism>
<feature type="domain" description="Bacteriophage Mx8 p63 C-terminal" evidence="2">
    <location>
        <begin position="219"/>
        <end position="309"/>
    </location>
</feature>
<feature type="region of interest" description="Disordered" evidence="1">
    <location>
        <begin position="1"/>
        <end position="46"/>
    </location>
</feature>
<evidence type="ECO:0000313" key="3">
    <source>
        <dbReference type="EMBL" id="MBV6323738.1"/>
    </source>
</evidence>
<proteinExistence type="predicted"/>
<evidence type="ECO:0000313" key="5">
    <source>
        <dbReference type="Proteomes" id="UP001155901"/>
    </source>
</evidence>
<dbReference type="InterPro" id="IPR018874">
    <property type="entry name" value="Phage_Mx8_p63_C"/>
</dbReference>
<evidence type="ECO:0000313" key="4">
    <source>
        <dbReference type="EMBL" id="MCP2007425.1"/>
    </source>
</evidence>
<gene>
    <name evidence="3" type="ORF">KVP70_22640</name>
    <name evidence="4" type="ORF">L1274_001118</name>
</gene>
<dbReference type="AlphaFoldDB" id="A0AA41HH87"/>
<dbReference type="Proteomes" id="UP001162889">
    <property type="component" value="Unassembled WGS sequence"/>
</dbReference>
<reference evidence="3" key="1">
    <citation type="submission" date="2021-07" db="EMBL/GenBank/DDBJ databases">
        <title>Characterization of violacein-producing bacteria and related species.</title>
        <authorList>
            <person name="Wilson H.S."/>
            <person name="De Leon M.E."/>
        </authorList>
    </citation>
    <scope>NUCLEOTIDE SEQUENCE</scope>
    <source>
        <strain evidence="3">HSC-15S17</strain>
    </source>
</reference>
<dbReference type="Pfam" id="PF10546">
    <property type="entry name" value="P63C"/>
    <property type="match status" value="1"/>
</dbReference>
<dbReference type="EMBL" id="JALJZU010000002">
    <property type="protein sequence ID" value="MCP2007425.1"/>
    <property type="molecule type" value="Genomic_DNA"/>
</dbReference>
<name>A0AA41HH87_9BURK</name>
<comment type="caution">
    <text evidence="3">The sequence shown here is derived from an EMBL/GenBank/DDBJ whole genome shotgun (WGS) entry which is preliminary data.</text>
</comment>
<evidence type="ECO:0000256" key="1">
    <source>
        <dbReference type="SAM" id="MobiDB-lite"/>
    </source>
</evidence>
<evidence type="ECO:0000259" key="2">
    <source>
        <dbReference type="Pfam" id="PF10546"/>
    </source>
</evidence>
<evidence type="ECO:0000313" key="6">
    <source>
        <dbReference type="Proteomes" id="UP001162889"/>
    </source>
</evidence>